<accession>A0A165IJH1</accession>
<feature type="region of interest" description="Disordered" evidence="1">
    <location>
        <begin position="549"/>
        <end position="572"/>
    </location>
</feature>
<reference evidence="3 4" key="1">
    <citation type="journal article" date="2016" name="Mol. Biol. Evol.">
        <title>Comparative Genomics of Early-Diverging Mushroom-Forming Fungi Provides Insights into the Origins of Lignocellulose Decay Capabilities.</title>
        <authorList>
            <person name="Nagy L.G."/>
            <person name="Riley R."/>
            <person name="Tritt A."/>
            <person name="Adam C."/>
            <person name="Daum C."/>
            <person name="Floudas D."/>
            <person name="Sun H."/>
            <person name="Yadav J.S."/>
            <person name="Pangilinan J."/>
            <person name="Larsson K.H."/>
            <person name="Matsuura K."/>
            <person name="Barry K."/>
            <person name="Labutti K."/>
            <person name="Kuo R."/>
            <person name="Ohm R.A."/>
            <person name="Bhattacharya S.S."/>
            <person name="Shirouzu T."/>
            <person name="Yoshinaga Y."/>
            <person name="Martin F.M."/>
            <person name="Grigoriev I.V."/>
            <person name="Hibbett D.S."/>
        </authorList>
    </citation>
    <scope>NUCLEOTIDE SEQUENCE [LARGE SCALE GENOMIC DNA]</scope>
    <source>
        <strain evidence="3 4">HHB12029</strain>
    </source>
</reference>
<evidence type="ECO:0000256" key="1">
    <source>
        <dbReference type="SAM" id="MobiDB-lite"/>
    </source>
</evidence>
<dbReference type="STRING" id="1314781.A0A165IJH1"/>
<dbReference type="InterPro" id="IPR024983">
    <property type="entry name" value="CHAT_dom"/>
</dbReference>
<sequence>MDGIDQFRALNILLANAMIIILQNRLDAGRSLSSDRHLQFCDDLSRELCRRFYNDDAPNIVEIDIAIRLQELTLQLAPDQYSRLQALGASFGLRFAAFGELSDLDEAAALHRRAIELLPDNNPTNAAYLACLGVLLWARFDLNAKVEDIQNAVASWAHAVHLIRRLVMDDEAGAVPTAVNHALVLFSRFEAVRQSGLLERTVTALRRKTRESGHRREEARLTLPKLSYLLDVPQYSAQVLSDIDDFGDDVYRYMLARSQWSLTIDTDDLDDAITAISCVVELAPTMDRYQAVGLFNLSMMLLRRFEHGQSGDDLRDAISHLSHAFETLETLSSSEPDLVLEILPGCYTIISRGLVNLPASAGDTLRQLVQSYHRAAARLPEGDAQAGCLFNAGNMYLTCYGLFDDHADLDAAIAVYEKACASESESHGASSREQLSGDLEHFSTALYRRFLLFRAAEDVRRAIEYLRRAIALENDTNSSRIASLHRNLASIYESRFTVFEDHSDAEAAAQERLTAAALAPGESVWFSASAESDISDVALSMHASRIRDMHRASRSDSTDRNTTGVSQRDDNDLANAYADLARRFASRYSTSRQPSHRESAVAAYRDAIDVAPEYWKLLLLNELCRQLREWDSQTEGSNPWRIRRPESLREELEVNAEALKYRGVVDQEYTALTDRLALCEMWRAAVLCFGDPSFRIVGDLDNEEIAVCQRLIDIIPRMASQTYSISRRYEEMARHSIAVRTVVWTAVRLGNPIALQWFEQGRGLVWGQLRNLRTRVDCEQLAVERGYSTDVDNGESGTGRQQLGHAFERVSVALEAASRTGDALGARQLGAEREGLLTQIRSIDGFEAFLQPRSVGELLPACRAGAVVCINAWTEEGDYFSVIIVRPDDQKVQTLNLMHASSRSESWRRRLNLFLGLKPARMRKSRPAAARNNRDDTAQHVLRELWEYVVKPVLEALDIRTDKFPPNSVDLPRITWCTAGSLAFLPLHAAGPYRPGCPNAFDLVVSSYTPNLASLLPNAKAQAQTARPNVLVVAQPDIAGFSSLPGTVKEADTVESLFSDSCVRLDGAKGTVERVFAELGTHNYVHLACHGEQDPEDPLKSSFVLNDGRLTLERLMDIAHSSDSAVGELAFLSACETATGDEKVPDEAVHLAAGMLAVGYRSVVATMWSIGDNHAPLVAGEFYKALLAQHAEDGKTDGARALHAAVATLRKQVGEDQIAKWAPFVHYGV</sequence>
<dbReference type="Proteomes" id="UP000077266">
    <property type="component" value="Unassembled WGS sequence"/>
</dbReference>
<proteinExistence type="predicted"/>
<dbReference type="SUPFAM" id="SSF48452">
    <property type="entry name" value="TPR-like"/>
    <property type="match status" value="2"/>
</dbReference>
<organism evidence="3 4">
    <name type="scientific">Exidia glandulosa HHB12029</name>
    <dbReference type="NCBI Taxonomy" id="1314781"/>
    <lineage>
        <taxon>Eukaryota</taxon>
        <taxon>Fungi</taxon>
        <taxon>Dikarya</taxon>
        <taxon>Basidiomycota</taxon>
        <taxon>Agaricomycotina</taxon>
        <taxon>Agaricomycetes</taxon>
        <taxon>Auriculariales</taxon>
        <taxon>Exidiaceae</taxon>
        <taxon>Exidia</taxon>
    </lineage>
</organism>
<evidence type="ECO:0000313" key="3">
    <source>
        <dbReference type="EMBL" id="KZV93488.1"/>
    </source>
</evidence>
<name>A0A165IJH1_EXIGL</name>
<dbReference type="Pfam" id="PF12770">
    <property type="entry name" value="CHAT"/>
    <property type="match status" value="1"/>
</dbReference>
<dbReference type="AlphaFoldDB" id="A0A165IJH1"/>
<dbReference type="OrthoDB" id="9991317at2759"/>
<dbReference type="SMART" id="SM00028">
    <property type="entry name" value="TPR"/>
    <property type="match status" value="2"/>
</dbReference>
<keyword evidence="4" id="KW-1185">Reference proteome</keyword>
<dbReference type="InterPro" id="IPR019734">
    <property type="entry name" value="TPR_rpt"/>
</dbReference>
<dbReference type="InterPro" id="IPR011990">
    <property type="entry name" value="TPR-like_helical_dom_sf"/>
</dbReference>
<dbReference type="EMBL" id="KV425989">
    <property type="protein sequence ID" value="KZV93488.1"/>
    <property type="molecule type" value="Genomic_DNA"/>
</dbReference>
<dbReference type="Gene3D" id="1.25.40.10">
    <property type="entry name" value="Tetratricopeptide repeat domain"/>
    <property type="match status" value="2"/>
</dbReference>
<feature type="domain" description="CHAT" evidence="2">
    <location>
        <begin position="940"/>
        <end position="1228"/>
    </location>
</feature>
<dbReference type="InParanoid" id="A0A165IJH1"/>
<evidence type="ECO:0000313" key="4">
    <source>
        <dbReference type="Proteomes" id="UP000077266"/>
    </source>
</evidence>
<gene>
    <name evidence="3" type="ORF">EXIGLDRAFT_717092</name>
</gene>
<feature type="compositionally biased region" description="Basic and acidic residues" evidence="1">
    <location>
        <begin position="549"/>
        <end position="559"/>
    </location>
</feature>
<protein>
    <recommendedName>
        <fullName evidence="2">CHAT domain-containing protein</fullName>
    </recommendedName>
</protein>
<evidence type="ECO:0000259" key="2">
    <source>
        <dbReference type="Pfam" id="PF12770"/>
    </source>
</evidence>